<dbReference type="Proteomes" id="UP000423257">
    <property type="component" value="Unassembled WGS sequence"/>
</dbReference>
<dbReference type="Gene3D" id="3.40.50.300">
    <property type="entry name" value="P-loop containing nucleotide triphosphate hydrolases"/>
    <property type="match status" value="1"/>
</dbReference>
<accession>A0A1H5GGR6</accession>
<dbReference type="EMBL" id="FNUA01000002">
    <property type="protein sequence ID" value="SEE14820.1"/>
    <property type="molecule type" value="Genomic_DNA"/>
</dbReference>
<dbReference type="RefSeq" id="WP_143038182.1">
    <property type="nucleotide sequence ID" value="NZ_FNUA01000002.1"/>
</dbReference>
<evidence type="ECO:0000313" key="4">
    <source>
        <dbReference type="Proteomes" id="UP000423257"/>
    </source>
</evidence>
<evidence type="ECO:0000313" key="2">
    <source>
        <dbReference type="EMBL" id="SEE14820.1"/>
    </source>
</evidence>
<dbReference type="EMBL" id="VZPQ01000012">
    <property type="protein sequence ID" value="KAB0565200.1"/>
    <property type="molecule type" value="Genomic_DNA"/>
</dbReference>
<dbReference type="Proteomes" id="UP000199129">
    <property type="component" value="Unassembled WGS sequence"/>
</dbReference>
<proteinExistence type="predicted"/>
<reference evidence="2 3" key="1">
    <citation type="submission" date="2016-10" db="EMBL/GenBank/DDBJ databases">
        <authorList>
            <person name="de Groot N.N."/>
        </authorList>
    </citation>
    <scope>NUCLEOTIDE SEQUENCE [LARGE SCALE GENOMIC DNA]</scope>
    <source>
        <strain evidence="2 3">BS3265</strain>
    </source>
</reference>
<organism evidence="2 3">
    <name type="scientific">Pseudomonas palleroniana</name>
    <dbReference type="NCBI Taxonomy" id="191390"/>
    <lineage>
        <taxon>Bacteria</taxon>
        <taxon>Pseudomonadati</taxon>
        <taxon>Pseudomonadota</taxon>
        <taxon>Gammaproteobacteria</taxon>
        <taxon>Pseudomonadales</taxon>
        <taxon>Pseudomonadaceae</taxon>
        <taxon>Pseudomonas</taxon>
    </lineage>
</organism>
<evidence type="ECO:0008006" key="5">
    <source>
        <dbReference type="Google" id="ProtNLM"/>
    </source>
</evidence>
<sequence>MDYDFSRLSHRSFEQMIQSLALASIGPGVNVFGDGPDGGREATFEGMSSFPDSSSPWTGYGIIQAKFRQRIGDKDGDWALTEFEKDLKKISENSKIRKPEYYIFVTNVVLTPVSEKGGKDKLADLVKKYQKNIGLKDYRIWDKDQICALLDIHSSVRKAYTAWITSGDVLAAVLAQMEPEQIDFKNVMFNYIQKELRAEQYVNLGQAGHNAKDRIPLACVFVDLPVTDSSLNTRHNQSFSSQNPNKKSSAINKLLKSSSSKLDPYSNEISSHVLDLSPNKESLGRFVFIGGPGQGKSTLTQFFCQLHRAAFLQQFPLTALSPEILDAYNLILQQCEQESVETPNIPRFPIRIELNRFATALANGKSTSLFNYILSRIEDRSEQKLKPSDLKKWLSNYPWVIALDGLDEVPASSNRTEVLNSIQDFIIDAHGCNADLLLITTSRPQGYNNDFSEKYYQHLNLSPLDEEEALHYAKRLIDRRWGEDADKTAILSERMKRATQEKSTVRLMQSPLQVTIMALLVETLGEPPKERWRLFNEYYQVINRREKERDIPAAKLLNTYQANIDFIHQKVGVNLQIKSEQAGGTDALLTEQEFSSIIKSRLDKEGHDNIEGDMLKSSIINAALERLVFLVAPQENRIGFEIRSLQEFMAAQSLMNGSDIDVCARLQSIAHASHWRNVFLFASGRCFHEKQHLRDNIFSLCSKLNEGIDDSPEEDIEKAILTGSQLALDILEDGAVTNQPTQQKQFARLAIRLIELPPSDSLLRLAGVYNHNLKDIYKDNIEQAIRTPTSVSFRGAWQLLLSLCDQKIQWAEELSIGYWPQPGKISLQIAEDSIDHSSTDWLVNKWYESIAMTPANEVEMHRIPGFGGRQKNLQRQQAPNWLDDILMRTSERTRVESSIENIDPSFKLAISTAELSSPIRQLDSFVAHDSWKWLHSVVVFCETPDKEKLCDIIKNYIDLYENHGKTCVGDWFWMVPWQVSACLERSNSSEQIKSVYEAAKSGKLGDSNDWRTAEERWGKTSLTVEALNLTPQSGLPFDMKTLTEGYPSVVAHPSLRSRTTDHDITSELIDLIGDTSNEICKSIIASSIFYILAVHTPEGVKASGKLLDNLVPLLELANKGWFDLSLLARLPDTYWNEDAIENLIRHINNIRRTSSFIIEPIESDHLEARLLRNSHDTESIKLLSRLCASGVSCDTKKLNLQISKSNSQETNINIISIQLSQGEYTSTEAIEFASYLLEIFPPLSDFESTLSSLLESFSHSPKANSATELFLYSIYKSHFYGNSKIRELIINDLQEHQRYHLSRNQLSLG</sequence>
<evidence type="ECO:0000313" key="1">
    <source>
        <dbReference type="EMBL" id="KAB0565200.1"/>
    </source>
</evidence>
<evidence type="ECO:0000313" key="3">
    <source>
        <dbReference type="Proteomes" id="UP000199129"/>
    </source>
</evidence>
<name>A0A1H5GGR6_9PSED</name>
<dbReference type="InterPro" id="IPR027417">
    <property type="entry name" value="P-loop_NTPase"/>
</dbReference>
<protein>
    <recommendedName>
        <fullName evidence="5">NACHT domain-containing protein</fullName>
    </recommendedName>
</protein>
<dbReference type="SUPFAM" id="SSF52540">
    <property type="entry name" value="P-loop containing nucleoside triphosphate hydrolases"/>
    <property type="match status" value="1"/>
</dbReference>
<reference evidence="1 4" key="2">
    <citation type="submission" date="2019-09" db="EMBL/GenBank/DDBJ databases">
        <title>Draft genome sequences of 48 bacterial type strains from the CCUG.</title>
        <authorList>
            <person name="Tunovic T."/>
            <person name="Pineiro-Iglesias B."/>
            <person name="Unosson C."/>
            <person name="Inganas E."/>
            <person name="Ohlen M."/>
            <person name="Cardew S."/>
            <person name="Jensie-Markopoulos S."/>
            <person name="Salva-Serra F."/>
            <person name="Jaen-Luchoro D."/>
            <person name="Karlsson R."/>
            <person name="Svensson-Stadler L."/>
            <person name="Chun J."/>
            <person name="Moore E."/>
        </authorList>
    </citation>
    <scope>NUCLEOTIDE SEQUENCE [LARGE SCALE GENOMIC DNA]</scope>
    <source>
        <strain evidence="1 4">CCUG 51524</strain>
    </source>
</reference>
<gene>
    <name evidence="1" type="ORF">F7R03_19520</name>
    <name evidence="2" type="ORF">SAMN04490198_0661</name>
</gene>